<dbReference type="AlphaFoldDB" id="A0A1G2LRE9"/>
<proteinExistence type="predicted"/>
<sequence>MIGLTRLPIFRHCEERSPAPFVKRAGRSDTAIPHINPYINSKMAVKNYNLFLKIITVLAVIFLFHQVNAQTIPSFNINIEPLPIFAGDTAVVTVVPNNFSVSSTTFQWYINDTFNKSVSGLGKDSIVIKTASDKQEIITIKVVVDPGPGFEKIQRQSLVVSIPPFRSTEQISQEVAKFKADFKILAFPPDPSPGQTIHLNIQAVGFNVDTAKIQWFLNDKSMLSGIGEKSFDLETGKLGESYRVRVNITLPEGTTNSQSLTIRVNDLSYYWWTDAITPQWYKGKALPSIHSKVTILALPEITGIPANNLIYKWLFNDGPVVNKSGFGKSTYVFSPQFQGITENITVRAENMSGAIKKEKTVSISAVTPKVQFYQIKPLEGIDFSKNIDFLEAAPASILDFIAELFFFPPTAESDLSYQWQLGSRNVPSKEPASPNILSVRSESGSVPEQFIQLNVENKKIRNRGTISNSFRLRYR</sequence>
<evidence type="ECO:0000313" key="1">
    <source>
        <dbReference type="EMBL" id="OHA14215.1"/>
    </source>
</evidence>
<dbReference type="Proteomes" id="UP000177171">
    <property type="component" value="Unassembled WGS sequence"/>
</dbReference>
<organism evidence="1 2">
    <name type="scientific">Candidatus Sungbacteria bacterium RIFCSPLOWO2_12_FULL_41_11</name>
    <dbReference type="NCBI Taxonomy" id="1802286"/>
    <lineage>
        <taxon>Bacteria</taxon>
        <taxon>Candidatus Sungiibacteriota</taxon>
    </lineage>
</organism>
<dbReference type="EMBL" id="MHQY01000013">
    <property type="protein sequence ID" value="OHA14215.1"/>
    <property type="molecule type" value="Genomic_DNA"/>
</dbReference>
<protein>
    <recommendedName>
        <fullName evidence="3">PKD domain-containing protein</fullName>
    </recommendedName>
</protein>
<evidence type="ECO:0008006" key="3">
    <source>
        <dbReference type="Google" id="ProtNLM"/>
    </source>
</evidence>
<evidence type="ECO:0000313" key="2">
    <source>
        <dbReference type="Proteomes" id="UP000177171"/>
    </source>
</evidence>
<reference evidence="1 2" key="1">
    <citation type="journal article" date="2016" name="Nat. Commun.">
        <title>Thousands of microbial genomes shed light on interconnected biogeochemical processes in an aquifer system.</title>
        <authorList>
            <person name="Anantharaman K."/>
            <person name="Brown C.T."/>
            <person name="Hug L.A."/>
            <person name="Sharon I."/>
            <person name="Castelle C.J."/>
            <person name="Probst A.J."/>
            <person name="Thomas B.C."/>
            <person name="Singh A."/>
            <person name="Wilkins M.J."/>
            <person name="Karaoz U."/>
            <person name="Brodie E.L."/>
            <person name="Williams K.H."/>
            <person name="Hubbard S.S."/>
            <person name="Banfield J.F."/>
        </authorList>
    </citation>
    <scope>NUCLEOTIDE SEQUENCE [LARGE SCALE GENOMIC DNA]</scope>
</reference>
<comment type="caution">
    <text evidence="1">The sequence shown here is derived from an EMBL/GenBank/DDBJ whole genome shotgun (WGS) entry which is preliminary data.</text>
</comment>
<name>A0A1G2LRE9_9BACT</name>
<gene>
    <name evidence="1" type="ORF">A3G49_03180</name>
</gene>
<accession>A0A1G2LRE9</accession>